<evidence type="ECO:0000313" key="2">
    <source>
        <dbReference type="EMBL" id="QNA44759.1"/>
    </source>
</evidence>
<keyword evidence="3" id="KW-1185">Reference proteome</keyword>
<dbReference type="KEGG" id="lacs:H4075_00755"/>
<organism evidence="2 3">
    <name type="scientific">Lacibacter sediminis</name>
    <dbReference type="NCBI Taxonomy" id="2760713"/>
    <lineage>
        <taxon>Bacteria</taxon>
        <taxon>Pseudomonadati</taxon>
        <taxon>Bacteroidota</taxon>
        <taxon>Chitinophagia</taxon>
        <taxon>Chitinophagales</taxon>
        <taxon>Chitinophagaceae</taxon>
        <taxon>Lacibacter</taxon>
    </lineage>
</organism>
<dbReference type="Pfam" id="PF09982">
    <property type="entry name" value="LpxR"/>
    <property type="match status" value="1"/>
</dbReference>
<sequence length="322" mass="37139">MLKPTIVTLFFIFCFAFVQAQDTSNVYTKEFTFITENDNYNFTKKDRYYSNGVFLRYQWLAKNISSSRLATKLHRIEAGQMIYNPHLNRRSLEQVLEQQDRPYAGWLYASYGQTNVFNDERILQFDGAVGILGPGAKGKEVQTNYHKIIGLYKLYGWENQVQNEMGVNASVRYYQPLIAATKTFSLHATGKATLGNTFTNASAGVLLKLGKLEDEQYSAYWSGRLGQSKQEQRHQTEFIFFLEPMLMAQAYNATVQGGLFREDKGNYTSELNPFIYIVKTGIILSNRQTSFSAYYHIKQREAKTMIEPFEVYGAFAFSIRFR</sequence>
<name>A0A7G5XH06_9BACT</name>
<evidence type="ECO:0000256" key="1">
    <source>
        <dbReference type="SAM" id="SignalP"/>
    </source>
</evidence>
<dbReference type="InterPro" id="IPR018707">
    <property type="entry name" value="LpxR"/>
</dbReference>
<dbReference type="AlphaFoldDB" id="A0A7G5XH06"/>
<evidence type="ECO:0000313" key="3">
    <source>
        <dbReference type="Proteomes" id="UP000515344"/>
    </source>
</evidence>
<accession>A0A7G5XH06</accession>
<dbReference type="Proteomes" id="UP000515344">
    <property type="component" value="Chromosome"/>
</dbReference>
<proteinExistence type="predicted"/>
<dbReference type="RefSeq" id="WP_182803226.1">
    <property type="nucleotide sequence ID" value="NZ_CP060007.1"/>
</dbReference>
<feature type="signal peptide" evidence="1">
    <location>
        <begin position="1"/>
        <end position="20"/>
    </location>
</feature>
<gene>
    <name evidence="2" type="ORF">H4075_00755</name>
</gene>
<dbReference type="Gene3D" id="2.40.128.140">
    <property type="entry name" value="Outer membrane protein"/>
    <property type="match status" value="1"/>
</dbReference>
<protein>
    <submittedName>
        <fullName evidence="2">Lipid A deacylase LpxR family protein</fullName>
    </submittedName>
</protein>
<feature type="chain" id="PRO_5028931846" evidence="1">
    <location>
        <begin position="21"/>
        <end position="322"/>
    </location>
</feature>
<reference evidence="3" key="1">
    <citation type="submission" date="2020-08" db="EMBL/GenBank/DDBJ databases">
        <title>Lacibacter sp. S13-6-6 genome sequencing.</title>
        <authorList>
            <person name="Jin L."/>
        </authorList>
    </citation>
    <scope>NUCLEOTIDE SEQUENCE [LARGE SCALE GENOMIC DNA]</scope>
    <source>
        <strain evidence="3">S13-6-6</strain>
    </source>
</reference>
<keyword evidence="1" id="KW-0732">Signal</keyword>
<dbReference type="EMBL" id="CP060007">
    <property type="protein sequence ID" value="QNA44759.1"/>
    <property type="molecule type" value="Genomic_DNA"/>
</dbReference>
<dbReference type="InterPro" id="IPR037107">
    <property type="entry name" value="Put_OMP_sf"/>
</dbReference>